<dbReference type="Pfam" id="PF00933">
    <property type="entry name" value="Glyco_hydro_3"/>
    <property type="match status" value="1"/>
</dbReference>
<keyword evidence="12" id="KW-1185">Reference proteome</keyword>
<dbReference type="STRING" id="450378.GCA_001661675_01587"/>
<gene>
    <name evidence="11" type="ORF">A9D14_07925</name>
</gene>
<dbReference type="InterPro" id="IPR026891">
    <property type="entry name" value="Fn3-like"/>
</dbReference>
<keyword evidence="9" id="KW-0732">Signal</keyword>
<dbReference type="InterPro" id="IPR006311">
    <property type="entry name" value="TAT_signal"/>
</dbReference>
<dbReference type="Proteomes" id="UP000195807">
    <property type="component" value="Chromosome"/>
</dbReference>
<dbReference type="Pfam" id="PF14310">
    <property type="entry name" value="Fn3-like"/>
    <property type="match status" value="1"/>
</dbReference>
<dbReference type="InterPro" id="IPR036881">
    <property type="entry name" value="Glyco_hydro_3_C_sf"/>
</dbReference>
<dbReference type="PROSITE" id="PS51318">
    <property type="entry name" value="TAT"/>
    <property type="match status" value="1"/>
</dbReference>
<accession>A0A1Z1FBE0</accession>
<dbReference type="PANTHER" id="PTHR42715">
    <property type="entry name" value="BETA-GLUCOSIDASE"/>
    <property type="match status" value="1"/>
</dbReference>
<dbReference type="SUPFAM" id="SSF51445">
    <property type="entry name" value="(Trans)glycosidases"/>
    <property type="match status" value="1"/>
</dbReference>
<reference evidence="11 12" key="1">
    <citation type="submission" date="2017-01" db="EMBL/GenBank/DDBJ databases">
        <title>Complete genome sequence of esterase-producing bacterium Croceicoccus marinus E4A9.</title>
        <authorList>
            <person name="Wu Y.-H."/>
            <person name="Cheng H."/>
            <person name="Xu L."/>
            <person name="Huo Y.-Y."/>
            <person name="Wang C.-S."/>
            <person name="Xu X.-W."/>
        </authorList>
    </citation>
    <scope>NUCLEOTIDE SEQUENCE [LARGE SCALE GENOMIC DNA]</scope>
    <source>
        <strain evidence="11 12">E4A9</strain>
    </source>
</reference>
<evidence type="ECO:0000256" key="9">
    <source>
        <dbReference type="SAM" id="SignalP"/>
    </source>
</evidence>
<evidence type="ECO:0000256" key="6">
    <source>
        <dbReference type="ARBA" id="ARBA00032194"/>
    </source>
</evidence>
<evidence type="ECO:0000256" key="2">
    <source>
        <dbReference type="ARBA" id="ARBA00022801"/>
    </source>
</evidence>
<dbReference type="RefSeq" id="WP_066844978.1">
    <property type="nucleotide sequence ID" value="NZ_CP019602.1"/>
</dbReference>
<proteinExistence type="inferred from homology"/>
<evidence type="ECO:0000256" key="8">
    <source>
        <dbReference type="RuleBase" id="RU361161"/>
    </source>
</evidence>
<dbReference type="Gene3D" id="3.20.20.300">
    <property type="entry name" value="Glycoside hydrolase, family 3, N-terminal domain"/>
    <property type="match status" value="1"/>
</dbReference>
<dbReference type="SMART" id="SM01217">
    <property type="entry name" value="Fn3_like"/>
    <property type="match status" value="1"/>
</dbReference>
<dbReference type="OrthoDB" id="9781691at2"/>
<dbReference type="FunFam" id="3.20.20.300:FF:000005">
    <property type="entry name" value="Periplasmic beta-glucosidase"/>
    <property type="match status" value="1"/>
</dbReference>
<evidence type="ECO:0000256" key="1">
    <source>
        <dbReference type="ARBA" id="ARBA00005336"/>
    </source>
</evidence>
<organism evidence="11 12">
    <name type="scientific">Croceicoccus marinus</name>
    <dbReference type="NCBI Taxonomy" id="450378"/>
    <lineage>
        <taxon>Bacteria</taxon>
        <taxon>Pseudomonadati</taxon>
        <taxon>Pseudomonadota</taxon>
        <taxon>Alphaproteobacteria</taxon>
        <taxon>Sphingomonadales</taxon>
        <taxon>Erythrobacteraceae</taxon>
        <taxon>Croceicoccus</taxon>
    </lineage>
</organism>
<comment type="similarity">
    <text evidence="1 8">Belongs to the glycosyl hydrolase 3 family.</text>
</comment>
<evidence type="ECO:0000256" key="5">
    <source>
        <dbReference type="ARBA" id="ARBA00031448"/>
    </source>
</evidence>
<dbReference type="Pfam" id="PF01915">
    <property type="entry name" value="Glyco_hydro_3_C"/>
    <property type="match status" value="1"/>
</dbReference>
<dbReference type="FunFam" id="2.60.40.10:FF:000495">
    <property type="entry name" value="Periplasmic beta-glucosidase"/>
    <property type="match status" value="1"/>
</dbReference>
<sequence length="764" mass="80254">MVNRRSVLVAGTLLAASARFPALAAAPSHQLTAAQESRIAALVAAMTLDEKLGQMTQIAGGRQIALNSRLDAAALDRVRAGRVGSFLHVAGAEPLLALQRVAVEESRLGIPLLFAMDVVHGYRTIFPVPLAMAASFDPDVARQASRVAAVESSVSGLHWTFAPMIDIARDARWGRVVEGAGEDPYLGARIAVAQIEGFQTADLDNPDAMLACAKHIGAYGAAIGGRDYDSAELSERTLRETYLAPFHAASNAGVGTMMTAFNDLAGVPTTGNADLVRGILRQEWGYQGLVVSDWNAIKELMAHGAAATPAEAAALALRASVDMDMTSDTYADHLGTAVAADPTLLPLVDEAVGRILAAKARLGLFDDPFRFGDAARQRVVLGSAEHRAAARRAAQRSIVLLRNEGEVLPIAAGRRIALIGALADDASSTLGSWRARGRAEESVTLRQALGEAGNVDYVPGAEPRSDDTSGIADAVAAANRADVVVVALGEDYDYSGEARSRSDITLPGAQTALIEALRATGKPVVAVLMNGRPLALEDALADIPAVVETWFLGNESGHAIADVLLGRISPAGRLPMGIPRRSGQMPMFYAHPPTGRPADPDLAVDSARYRDVDIGPLFPFGHGLSYGRFAYSGLQVAAQDAGEAARYTVALNVRNTGTVAADEVVQLYVRAPVAGLARPVKELRGFARVPLAPGQSRRVTFMLGSDQFAHWDDGWKVAAGDVDIMVGSSSEDIRQTAVLTVPRSYPLADGAMAGAALPTDVTIG</sequence>
<keyword evidence="4 8" id="KW-0326">Glycosidase</keyword>
<protein>
    <recommendedName>
        <fullName evidence="7">Beta-D-glucoside glucohydrolase</fullName>
    </recommendedName>
    <alternativeName>
        <fullName evidence="5">Cellobiase</fullName>
    </alternativeName>
    <alternativeName>
        <fullName evidence="6">Gentiobiase</fullName>
    </alternativeName>
</protein>
<evidence type="ECO:0000256" key="4">
    <source>
        <dbReference type="ARBA" id="ARBA00023295"/>
    </source>
</evidence>
<dbReference type="EMBL" id="CP019602">
    <property type="protein sequence ID" value="ARU16138.1"/>
    <property type="molecule type" value="Genomic_DNA"/>
</dbReference>
<dbReference type="GO" id="GO:0005975">
    <property type="term" value="P:carbohydrate metabolic process"/>
    <property type="evidence" value="ECO:0007669"/>
    <property type="project" value="InterPro"/>
</dbReference>
<dbReference type="InterPro" id="IPR019800">
    <property type="entry name" value="Glyco_hydro_3_AS"/>
</dbReference>
<dbReference type="PROSITE" id="PS00775">
    <property type="entry name" value="GLYCOSYL_HYDROL_F3"/>
    <property type="match status" value="1"/>
</dbReference>
<dbReference type="InterPro" id="IPR050288">
    <property type="entry name" value="Cellulose_deg_GH3"/>
</dbReference>
<dbReference type="InterPro" id="IPR002772">
    <property type="entry name" value="Glyco_hydro_3_C"/>
</dbReference>
<feature type="signal peptide" evidence="9">
    <location>
        <begin position="1"/>
        <end position="24"/>
    </location>
</feature>
<dbReference type="AlphaFoldDB" id="A0A1Z1FBE0"/>
<dbReference type="GO" id="GO:0008422">
    <property type="term" value="F:beta-glucosidase activity"/>
    <property type="evidence" value="ECO:0007669"/>
    <property type="project" value="UniProtKB-ARBA"/>
</dbReference>
<feature type="chain" id="PRO_5011442638" description="Beta-D-glucoside glucohydrolase" evidence="9">
    <location>
        <begin position="25"/>
        <end position="764"/>
    </location>
</feature>
<dbReference type="Gene3D" id="2.60.40.10">
    <property type="entry name" value="Immunoglobulins"/>
    <property type="match status" value="1"/>
</dbReference>
<dbReference type="InterPro" id="IPR017853">
    <property type="entry name" value="GH"/>
</dbReference>
<dbReference type="PANTHER" id="PTHR42715:SF10">
    <property type="entry name" value="BETA-GLUCOSIDASE"/>
    <property type="match status" value="1"/>
</dbReference>
<dbReference type="PRINTS" id="PR00133">
    <property type="entry name" value="GLHYDRLASE3"/>
</dbReference>
<keyword evidence="3" id="KW-0119">Carbohydrate metabolism</keyword>
<evidence type="ECO:0000256" key="7">
    <source>
        <dbReference type="ARBA" id="ARBA00032594"/>
    </source>
</evidence>
<evidence type="ECO:0000256" key="3">
    <source>
        <dbReference type="ARBA" id="ARBA00023277"/>
    </source>
</evidence>
<dbReference type="InterPro" id="IPR001764">
    <property type="entry name" value="Glyco_hydro_3_N"/>
</dbReference>
<dbReference type="InterPro" id="IPR036962">
    <property type="entry name" value="Glyco_hydro_3_N_sf"/>
</dbReference>
<dbReference type="InterPro" id="IPR013783">
    <property type="entry name" value="Ig-like_fold"/>
</dbReference>
<keyword evidence="2 8" id="KW-0378">Hydrolase</keyword>
<dbReference type="KEGG" id="cman:A9D14_07925"/>
<evidence type="ECO:0000313" key="11">
    <source>
        <dbReference type="EMBL" id="ARU16138.1"/>
    </source>
</evidence>
<dbReference type="Gene3D" id="3.40.50.1700">
    <property type="entry name" value="Glycoside hydrolase family 3 C-terminal domain"/>
    <property type="match status" value="1"/>
</dbReference>
<evidence type="ECO:0000313" key="12">
    <source>
        <dbReference type="Proteomes" id="UP000195807"/>
    </source>
</evidence>
<dbReference type="SUPFAM" id="SSF52279">
    <property type="entry name" value="Beta-D-glucan exohydrolase, C-terminal domain"/>
    <property type="match status" value="1"/>
</dbReference>
<evidence type="ECO:0000259" key="10">
    <source>
        <dbReference type="SMART" id="SM01217"/>
    </source>
</evidence>
<feature type="domain" description="Fibronectin type III-like" evidence="10">
    <location>
        <begin position="663"/>
        <end position="730"/>
    </location>
</feature>
<name>A0A1Z1FBE0_9SPHN</name>